<evidence type="ECO:0000256" key="6">
    <source>
        <dbReference type="ARBA" id="ARBA00023180"/>
    </source>
</evidence>
<dbReference type="Gene3D" id="1.10.287.410">
    <property type="match status" value="1"/>
</dbReference>
<dbReference type="STRING" id="105984.A0A427XP92"/>
<dbReference type="RefSeq" id="XP_028475590.1">
    <property type="nucleotide sequence ID" value="XM_028624518.1"/>
</dbReference>
<evidence type="ECO:0000313" key="9">
    <source>
        <dbReference type="Proteomes" id="UP000279236"/>
    </source>
</evidence>
<keyword evidence="3 7" id="KW-0645">Protease</keyword>
<dbReference type="PANTHER" id="PTHR11802">
    <property type="entry name" value="SERINE PROTEASE FAMILY S10 SERINE CARBOXYPEPTIDASE"/>
    <property type="match status" value="1"/>
</dbReference>
<evidence type="ECO:0000256" key="1">
    <source>
        <dbReference type="ARBA" id="ARBA00009431"/>
    </source>
</evidence>
<evidence type="ECO:0000313" key="8">
    <source>
        <dbReference type="EMBL" id="RSH80643.1"/>
    </source>
</evidence>
<dbReference type="PROSITE" id="PS00560">
    <property type="entry name" value="CARBOXYPEPT_SER_HIS"/>
    <property type="match status" value="1"/>
</dbReference>
<keyword evidence="9" id="KW-1185">Reference proteome</keyword>
<organism evidence="8 9">
    <name type="scientific">Apiotrichum porosum</name>
    <dbReference type="NCBI Taxonomy" id="105984"/>
    <lineage>
        <taxon>Eukaryota</taxon>
        <taxon>Fungi</taxon>
        <taxon>Dikarya</taxon>
        <taxon>Basidiomycota</taxon>
        <taxon>Agaricomycotina</taxon>
        <taxon>Tremellomycetes</taxon>
        <taxon>Trichosporonales</taxon>
        <taxon>Trichosporonaceae</taxon>
        <taxon>Apiotrichum</taxon>
    </lineage>
</organism>
<dbReference type="GO" id="GO:0004185">
    <property type="term" value="F:serine-type carboxypeptidase activity"/>
    <property type="evidence" value="ECO:0007669"/>
    <property type="project" value="UniProtKB-UniRule"/>
</dbReference>
<dbReference type="GO" id="GO:0006508">
    <property type="term" value="P:proteolysis"/>
    <property type="evidence" value="ECO:0007669"/>
    <property type="project" value="UniProtKB-KW"/>
</dbReference>
<dbReference type="EMBL" id="RSCE01000008">
    <property type="protein sequence ID" value="RSH80643.1"/>
    <property type="molecule type" value="Genomic_DNA"/>
</dbReference>
<dbReference type="PROSITE" id="PS00131">
    <property type="entry name" value="CARBOXYPEPT_SER_SER"/>
    <property type="match status" value="1"/>
</dbReference>
<dbReference type="InterPro" id="IPR033124">
    <property type="entry name" value="Ser_caboxypep_his_AS"/>
</dbReference>
<evidence type="ECO:0000256" key="7">
    <source>
        <dbReference type="RuleBase" id="RU361156"/>
    </source>
</evidence>
<dbReference type="InterPro" id="IPR001563">
    <property type="entry name" value="Peptidase_S10"/>
</dbReference>
<keyword evidence="6" id="KW-0325">Glycoprotein</keyword>
<dbReference type="Pfam" id="PF00450">
    <property type="entry name" value="Peptidase_S10"/>
    <property type="match status" value="1"/>
</dbReference>
<dbReference type="GO" id="GO:0000324">
    <property type="term" value="C:fungal-type vacuole"/>
    <property type="evidence" value="ECO:0007669"/>
    <property type="project" value="TreeGrafter"/>
</dbReference>
<dbReference type="Proteomes" id="UP000279236">
    <property type="component" value="Unassembled WGS sequence"/>
</dbReference>
<keyword evidence="2 7" id="KW-0121">Carboxypeptidase</keyword>
<protein>
    <recommendedName>
        <fullName evidence="7">Carboxypeptidase</fullName>
        <ecNumber evidence="7">3.4.16.-</ecNumber>
    </recommendedName>
</protein>
<feature type="chain" id="PRO_5018811870" description="Carboxypeptidase" evidence="7">
    <location>
        <begin position="20"/>
        <end position="505"/>
    </location>
</feature>
<reference evidence="8 9" key="1">
    <citation type="submission" date="2018-11" db="EMBL/GenBank/DDBJ databases">
        <title>Genome sequence of Apiotrichum porosum DSM 27194.</title>
        <authorList>
            <person name="Aliyu H."/>
            <person name="Gorte O."/>
            <person name="Ochsenreither K."/>
        </authorList>
    </citation>
    <scope>NUCLEOTIDE SEQUENCE [LARGE SCALE GENOMIC DNA]</scope>
    <source>
        <strain evidence="8 9">DSM 27194</strain>
    </source>
</reference>
<gene>
    <name evidence="8" type="ORF">EHS24_009227</name>
</gene>
<keyword evidence="4 7" id="KW-0732">Signal</keyword>
<name>A0A427XP92_9TREE</name>
<comment type="caution">
    <text evidence="8">The sequence shown here is derived from an EMBL/GenBank/DDBJ whole genome shotgun (WGS) entry which is preliminary data.</text>
</comment>
<dbReference type="AlphaFoldDB" id="A0A427XP92"/>
<dbReference type="FunFam" id="3.40.50.1820:FF:000226">
    <property type="entry name" value="Carboxypeptidase"/>
    <property type="match status" value="1"/>
</dbReference>
<dbReference type="EC" id="3.4.16.-" evidence="7"/>
<sequence length="505" mass="55370">MRLTTFALAAAPLAATVSAFHIPTVQDAFESAQSLLEDMTPASDITLASVPVDDFFVLQSAHHPNHKVRIKSTDGWCDPDVRSYSGYLDVGGGKDLWFSFFESRGDPATDPVIMWINGGPGCSSALGLLMELGPCSVADDPKTSNDTKVNPYSWNNNANIFFLDEPVNVGFSKARHGQVVGTAEEAGQDIAAFVSIFFDTFKEFQGREFHMAGESYGGRYLPIFASAVYDNNRNLVAAGKEPINLQSVMIGNGVSDLFATTESYFPYQCTVHADLNQTVQSIENCVAMAEAVPKCHRLALRGCLDSRDPTECFIALSYCEETLGSSFLQAGVNPYDVSKKCTLEELADSLCYPETKKIKTYLDLPDTRRRLGIDKHEGPWNSCDNGVFAAFQNSLDSAGKTWLYVAALLERGVRVLNYAGTLDFICNHIGNEVWMEDMQWTGQKQYNAAQLEDWTVDGELAGQFKTHGHLTLLKVYGAGHMVPMDQPKNAASFLKDWLAAGTVGQ</sequence>
<feature type="signal peptide" evidence="7">
    <location>
        <begin position="1"/>
        <end position="19"/>
    </location>
</feature>
<dbReference type="SUPFAM" id="SSF53474">
    <property type="entry name" value="alpha/beta-Hydrolases"/>
    <property type="match status" value="1"/>
</dbReference>
<dbReference type="InterPro" id="IPR029058">
    <property type="entry name" value="AB_hydrolase_fold"/>
</dbReference>
<keyword evidence="5 7" id="KW-0378">Hydrolase</keyword>
<evidence type="ECO:0000256" key="4">
    <source>
        <dbReference type="ARBA" id="ARBA00022729"/>
    </source>
</evidence>
<evidence type="ECO:0000256" key="3">
    <source>
        <dbReference type="ARBA" id="ARBA00022670"/>
    </source>
</evidence>
<dbReference type="GeneID" id="39593770"/>
<proteinExistence type="inferred from homology"/>
<comment type="similarity">
    <text evidence="1 7">Belongs to the peptidase S10 family.</text>
</comment>
<dbReference type="InterPro" id="IPR018202">
    <property type="entry name" value="Ser_caboxypep_ser_AS"/>
</dbReference>
<accession>A0A427XP92</accession>
<dbReference type="Gene3D" id="3.40.50.1820">
    <property type="entry name" value="alpha/beta hydrolase"/>
    <property type="match status" value="1"/>
</dbReference>
<dbReference type="PRINTS" id="PR00724">
    <property type="entry name" value="CRBOXYPTASEC"/>
</dbReference>
<evidence type="ECO:0000256" key="5">
    <source>
        <dbReference type="ARBA" id="ARBA00022801"/>
    </source>
</evidence>
<dbReference type="OrthoDB" id="443318at2759"/>
<evidence type="ECO:0000256" key="2">
    <source>
        <dbReference type="ARBA" id="ARBA00022645"/>
    </source>
</evidence>
<dbReference type="PANTHER" id="PTHR11802:SF113">
    <property type="entry name" value="SERINE CARBOXYPEPTIDASE CTSA-4.1"/>
    <property type="match status" value="1"/>
</dbReference>